<dbReference type="AlphaFoldDB" id="A0A1Y1YV86"/>
<feature type="region of interest" description="Disordered" evidence="1">
    <location>
        <begin position="291"/>
        <end position="410"/>
    </location>
</feature>
<keyword evidence="4" id="KW-1185">Reference proteome</keyword>
<dbReference type="EMBL" id="MCFA01000164">
    <property type="protein sequence ID" value="ORY01889.1"/>
    <property type="molecule type" value="Genomic_DNA"/>
</dbReference>
<feature type="domain" description="Myb-like" evidence="2">
    <location>
        <begin position="656"/>
        <end position="706"/>
    </location>
</feature>
<dbReference type="Proteomes" id="UP000193144">
    <property type="component" value="Unassembled WGS sequence"/>
</dbReference>
<dbReference type="OrthoDB" id="3562657at2759"/>
<reference evidence="3 4" key="1">
    <citation type="submission" date="2016-07" db="EMBL/GenBank/DDBJ databases">
        <title>Pervasive Adenine N6-methylation of Active Genes in Fungi.</title>
        <authorList>
            <consortium name="DOE Joint Genome Institute"/>
            <person name="Mondo S.J."/>
            <person name="Dannebaum R.O."/>
            <person name="Kuo R.C."/>
            <person name="Labutti K."/>
            <person name="Haridas S."/>
            <person name="Kuo A."/>
            <person name="Salamov A."/>
            <person name="Ahrendt S.R."/>
            <person name="Lipzen A."/>
            <person name="Sullivan W."/>
            <person name="Andreopoulos W.B."/>
            <person name="Clum A."/>
            <person name="Lindquist E."/>
            <person name="Daum C."/>
            <person name="Ramamoorthy G.K."/>
            <person name="Gryganskyi A."/>
            <person name="Culley D."/>
            <person name="Magnuson J.K."/>
            <person name="James T.Y."/>
            <person name="O'Malley M.A."/>
            <person name="Stajich J.E."/>
            <person name="Spatafora J.W."/>
            <person name="Visel A."/>
            <person name="Grigoriev I.V."/>
        </authorList>
    </citation>
    <scope>NUCLEOTIDE SEQUENCE [LARGE SCALE GENOMIC DNA]</scope>
    <source>
        <strain evidence="3 4">CBS 115471</strain>
    </source>
</reference>
<evidence type="ECO:0000259" key="2">
    <source>
        <dbReference type="PROSITE" id="PS50090"/>
    </source>
</evidence>
<feature type="region of interest" description="Disordered" evidence="1">
    <location>
        <begin position="633"/>
        <end position="669"/>
    </location>
</feature>
<dbReference type="PROSITE" id="PS50090">
    <property type="entry name" value="MYB_LIKE"/>
    <property type="match status" value="1"/>
</dbReference>
<gene>
    <name evidence="3" type="ORF">BCR34DRAFT_605748</name>
</gene>
<sequence length="710" mass="77818">MSTGFEFTRPSSRERPYARYNYFRDGCGIYAGSSRVAASTATYKATGGPEMELLLQHSSRPEKSPARHATMASSCSTTLLASSLPMKIVPYVPGVAKPKPRPKSKAKSMATTKTAEQNRSGVSSSNDGGEWFHIDDDFLMLDSNASLPTLYETADASNSVDHVDAVGGFRTASEFEKPEHYQFGGELLDQGGTNHATCVAEAGLDVIGLLSGSSRERPFIVESDAAERNHSATRVKPSNGGCQENGYHTDAGNEKCVAAQQGDLKADEVRAFSVEDIESIRPDSLLAQNEPLFGDVDVTDEPSATRKRTRSAALDVMPEPELEDPRSAKRRRPVKRQAENLILDPVPMPKSTPLPTPSSSVSHSRAGTEPSLGTLNIDSKRDGAGTPRPSPSDLHDEEDGGDRAHSRRTGEELLHSLRGPISASGEIAGEQEFGLDLGRRWGNLPGEDGESHEGEPDQDGESSRPLAKRRKRRNPPLSEKRYSLLQNALRPSTMSTSPLRQISASQPQQLFQTRIDKGPRFCSPRTSSSGTKPGDYGPNLDMSYTITDLTLCAVPDGSSIVTAIVRHHDSRCSLDLAALGHEFFGQEGKVMRMTQLSPDSWMLLGYRYEDSAEGPCTLGRSKADWMMGSQSDVANHETDQSDDDDWDEEDEEGEEGTEQRTRKWSGSDKERLLSFKDKQGMKWTDICKRFPDRTPGAVKVRYYMLHKKGL</sequence>
<feature type="compositionally biased region" description="Polar residues" evidence="1">
    <location>
        <begin position="117"/>
        <end position="127"/>
    </location>
</feature>
<feature type="compositionally biased region" description="Basic and acidic residues" evidence="1">
    <location>
        <begin position="401"/>
        <end position="410"/>
    </location>
</feature>
<organism evidence="3 4">
    <name type="scientific">Clohesyomyces aquaticus</name>
    <dbReference type="NCBI Taxonomy" id="1231657"/>
    <lineage>
        <taxon>Eukaryota</taxon>
        <taxon>Fungi</taxon>
        <taxon>Dikarya</taxon>
        <taxon>Ascomycota</taxon>
        <taxon>Pezizomycotina</taxon>
        <taxon>Dothideomycetes</taxon>
        <taxon>Pleosporomycetidae</taxon>
        <taxon>Pleosporales</taxon>
        <taxon>Lindgomycetaceae</taxon>
        <taxon>Clohesyomyces</taxon>
    </lineage>
</organism>
<feature type="region of interest" description="Disordered" evidence="1">
    <location>
        <begin position="513"/>
        <end position="536"/>
    </location>
</feature>
<accession>A0A1Y1YV86</accession>
<evidence type="ECO:0000313" key="4">
    <source>
        <dbReference type="Proteomes" id="UP000193144"/>
    </source>
</evidence>
<dbReference type="STRING" id="1231657.A0A1Y1YV86"/>
<dbReference type="SUPFAM" id="SSF46689">
    <property type="entry name" value="Homeodomain-like"/>
    <property type="match status" value="1"/>
</dbReference>
<evidence type="ECO:0000313" key="3">
    <source>
        <dbReference type="EMBL" id="ORY01889.1"/>
    </source>
</evidence>
<dbReference type="InterPro" id="IPR009057">
    <property type="entry name" value="Homeodomain-like_sf"/>
</dbReference>
<name>A0A1Y1YV86_9PLEO</name>
<feature type="compositionally biased region" description="Basic and acidic residues" evidence="1">
    <location>
        <begin position="657"/>
        <end position="669"/>
    </location>
</feature>
<evidence type="ECO:0000256" key="1">
    <source>
        <dbReference type="SAM" id="MobiDB-lite"/>
    </source>
</evidence>
<proteinExistence type="predicted"/>
<dbReference type="InterPro" id="IPR001005">
    <property type="entry name" value="SANT/Myb"/>
</dbReference>
<feature type="compositionally biased region" description="Acidic residues" evidence="1">
    <location>
        <begin position="640"/>
        <end position="656"/>
    </location>
</feature>
<feature type="compositionally biased region" description="Pro residues" evidence="1">
    <location>
        <begin position="346"/>
        <end position="356"/>
    </location>
</feature>
<feature type="region of interest" description="Disordered" evidence="1">
    <location>
        <begin position="95"/>
        <end position="127"/>
    </location>
</feature>
<comment type="caution">
    <text evidence="3">The sequence shown here is derived from an EMBL/GenBank/DDBJ whole genome shotgun (WGS) entry which is preliminary data.</text>
</comment>
<dbReference type="SMART" id="SM00717">
    <property type="entry name" value="SANT"/>
    <property type="match status" value="1"/>
</dbReference>
<dbReference type="CDD" id="cd00167">
    <property type="entry name" value="SANT"/>
    <property type="match status" value="1"/>
</dbReference>
<dbReference type="Gene3D" id="1.10.10.60">
    <property type="entry name" value="Homeodomain-like"/>
    <property type="match status" value="1"/>
</dbReference>
<feature type="region of interest" description="Disordered" evidence="1">
    <location>
        <begin position="437"/>
        <end position="483"/>
    </location>
</feature>
<protein>
    <recommendedName>
        <fullName evidence="2">Myb-like domain-containing protein</fullName>
    </recommendedName>
</protein>